<dbReference type="CDD" id="cd01856">
    <property type="entry name" value="YlqF"/>
    <property type="match status" value="1"/>
</dbReference>
<keyword evidence="1 3" id="KW-0547">Nucleotide-binding</keyword>
<evidence type="ECO:0000313" key="7">
    <source>
        <dbReference type="EMBL" id="RMA78749.1"/>
    </source>
</evidence>
<accession>A0A3M0A5G6</accession>
<dbReference type="InterPro" id="IPR027417">
    <property type="entry name" value="P-loop_NTPase"/>
</dbReference>
<keyword evidence="3" id="KW-0963">Cytoplasm</keyword>
<dbReference type="InterPro" id="IPR030378">
    <property type="entry name" value="G_CP_dom"/>
</dbReference>
<dbReference type="GO" id="GO:0005737">
    <property type="term" value="C:cytoplasm"/>
    <property type="evidence" value="ECO:0007669"/>
    <property type="project" value="UniProtKB-SubCell"/>
</dbReference>
<dbReference type="Gene3D" id="3.40.50.300">
    <property type="entry name" value="P-loop containing nucleotide triphosphate hydrolases"/>
    <property type="match status" value="1"/>
</dbReference>
<protein>
    <recommendedName>
        <fullName evidence="3">Ribosome biogenesis GTPase A</fullName>
    </recommendedName>
</protein>
<evidence type="ECO:0000259" key="6">
    <source>
        <dbReference type="PROSITE" id="PS51721"/>
    </source>
</evidence>
<comment type="caution">
    <text evidence="7">The sequence shown here is derived from an EMBL/GenBank/DDBJ whole genome shotgun (WGS) entry which is preliminary data.</text>
</comment>
<dbReference type="PANTHER" id="PTHR45782:SF4">
    <property type="entry name" value="MITOCHONDRIAL RIBOSOME-ASSOCIATED GTPASE 1"/>
    <property type="match status" value="1"/>
</dbReference>
<dbReference type="SUPFAM" id="SSF52540">
    <property type="entry name" value="P-loop containing nucleoside triphosphate hydrolases"/>
    <property type="match status" value="1"/>
</dbReference>
<feature type="binding site" evidence="4">
    <location>
        <position position="168"/>
    </location>
    <ligand>
        <name>GTP</name>
        <dbReference type="ChEBI" id="CHEBI:37565"/>
    </ligand>
</feature>
<dbReference type="NCBIfam" id="TIGR03596">
    <property type="entry name" value="GTPase_YlqF"/>
    <property type="match status" value="1"/>
</dbReference>
<dbReference type="InterPro" id="IPR006073">
    <property type="entry name" value="GTP-bd"/>
</dbReference>
<organism evidence="7 8">
    <name type="scientific">Umboniibacter marinipuniceus</name>
    <dbReference type="NCBI Taxonomy" id="569599"/>
    <lineage>
        <taxon>Bacteria</taxon>
        <taxon>Pseudomonadati</taxon>
        <taxon>Pseudomonadota</taxon>
        <taxon>Gammaproteobacteria</taxon>
        <taxon>Cellvibrionales</taxon>
        <taxon>Cellvibrionaceae</taxon>
        <taxon>Umboniibacter</taxon>
    </lineage>
</organism>
<evidence type="ECO:0000256" key="5">
    <source>
        <dbReference type="SAM" id="MobiDB-lite"/>
    </source>
</evidence>
<feature type="binding site" evidence="4">
    <location>
        <begin position="124"/>
        <end position="129"/>
    </location>
    <ligand>
        <name>GTP</name>
        <dbReference type="ChEBI" id="CHEBI:37565"/>
    </ligand>
</feature>
<dbReference type="InterPro" id="IPR016478">
    <property type="entry name" value="GTPase_MTG1"/>
</dbReference>
<dbReference type="AlphaFoldDB" id="A0A3M0A5G6"/>
<dbReference type="GO" id="GO:0006412">
    <property type="term" value="P:translation"/>
    <property type="evidence" value="ECO:0007669"/>
    <property type="project" value="TreeGrafter"/>
</dbReference>
<comment type="function">
    <text evidence="3">Required for a late step of 50S ribosomal subunit assembly. Has GTPase activity.</text>
</comment>
<dbReference type="PIRSF" id="PIRSF006230">
    <property type="entry name" value="MG442"/>
    <property type="match status" value="1"/>
</dbReference>
<evidence type="ECO:0000256" key="4">
    <source>
        <dbReference type="PIRSR" id="PIRSR006230-1"/>
    </source>
</evidence>
<dbReference type="RefSeq" id="WP_121877394.1">
    <property type="nucleotide sequence ID" value="NZ_REFJ01000005.1"/>
</dbReference>
<dbReference type="GO" id="GO:0003924">
    <property type="term" value="F:GTPase activity"/>
    <property type="evidence" value="ECO:0007669"/>
    <property type="project" value="TreeGrafter"/>
</dbReference>
<dbReference type="InterPro" id="IPR019991">
    <property type="entry name" value="GTP-bd_ribosome_bgen"/>
</dbReference>
<keyword evidence="2 3" id="KW-0342">GTP-binding</keyword>
<evidence type="ECO:0000256" key="1">
    <source>
        <dbReference type="ARBA" id="ARBA00022741"/>
    </source>
</evidence>
<feature type="compositionally biased region" description="Basic and acidic residues" evidence="5">
    <location>
        <begin position="284"/>
        <end position="296"/>
    </location>
</feature>
<dbReference type="FunFam" id="3.40.50.300:FF:000590">
    <property type="entry name" value="Ribosome biogenesis GTPase A"/>
    <property type="match status" value="1"/>
</dbReference>
<dbReference type="PANTHER" id="PTHR45782">
    <property type="entry name" value="MITOCHONDRIAL RIBOSOME-ASSOCIATED GTPASE 1"/>
    <property type="match status" value="1"/>
</dbReference>
<feature type="region of interest" description="Disordered" evidence="5">
    <location>
        <begin position="280"/>
        <end position="305"/>
    </location>
</feature>
<dbReference type="OrthoDB" id="9779790at2"/>
<name>A0A3M0A5G6_9GAMM</name>
<proteinExistence type="inferred from homology"/>
<dbReference type="GO" id="GO:0005525">
    <property type="term" value="F:GTP binding"/>
    <property type="evidence" value="ECO:0007669"/>
    <property type="project" value="UniProtKB-KW"/>
</dbReference>
<sequence length="305" mass="34381">MTINWFPGHMHKATKEIKQRLPSVDLIIEVLDARIPYSSANPVIAKLRGDKPCIKLLNKSDLADPEITKRWIEHFEQDKSVRSMAVTSHKPDQIRAILQDVRSLFADNFERGRPIHIMITGIPNVGKSTIINILAQRTIAKTGNEPAVTKGQQKINLPDGLFLWDTPGILWGKFHNQSAAYRLATTGAIKETAVSNDDIAAWAAEYLLRAYPDALVKRYELASTPRDEIDFLEQAGKRRGCISRGNQIDFEKIAKIFLTEYRDATLGLLSLETPEMAQAEEAEVEAKLAAEAEAKEQKKKQRKRR</sequence>
<evidence type="ECO:0000256" key="3">
    <source>
        <dbReference type="PIRNR" id="PIRNR006230"/>
    </source>
</evidence>
<evidence type="ECO:0000256" key="2">
    <source>
        <dbReference type="ARBA" id="ARBA00023134"/>
    </source>
</evidence>
<dbReference type="EMBL" id="REFJ01000005">
    <property type="protein sequence ID" value="RMA78749.1"/>
    <property type="molecule type" value="Genomic_DNA"/>
</dbReference>
<gene>
    <name evidence="7" type="ORF">DFR27_2087</name>
</gene>
<dbReference type="Gene3D" id="1.10.1580.10">
    <property type="match status" value="1"/>
</dbReference>
<feature type="binding site" evidence="4">
    <location>
        <begin position="58"/>
        <end position="61"/>
    </location>
    <ligand>
        <name>GTP</name>
        <dbReference type="ChEBI" id="CHEBI:37565"/>
    </ligand>
</feature>
<dbReference type="PRINTS" id="PR00326">
    <property type="entry name" value="GTP1OBG"/>
</dbReference>
<dbReference type="Pfam" id="PF01926">
    <property type="entry name" value="MMR_HSR1"/>
    <property type="match status" value="1"/>
</dbReference>
<comment type="subcellular location">
    <subcellularLocation>
        <location evidence="3">Cytoplasm</location>
    </subcellularLocation>
</comment>
<comment type="similarity">
    <text evidence="3">Belongs to the TRAFAC class YlqF/YawG GTPase family. MTG1 subfamily.</text>
</comment>
<dbReference type="PROSITE" id="PS51721">
    <property type="entry name" value="G_CP"/>
    <property type="match status" value="1"/>
</dbReference>
<evidence type="ECO:0000313" key="8">
    <source>
        <dbReference type="Proteomes" id="UP000267187"/>
    </source>
</evidence>
<keyword evidence="8" id="KW-1185">Reference proteome</keyword>
<feature type="domain" description="CP-type G" evidence="6">
    <location>
        <begin position="15"/>
        <end position="172"/>
    </location>
</feature>
<dbReference type="Proteomes" id="UP000267187">
    <property type="component" value="Unassembled WGS sequence"/>
</dbReference>
<reference evidence="7 8" key="1">
    <citation type="submission" date="2018-10" db="EMBL/GenBank/DDBJ databases">
        <title>Genomic Encyclopedia of Type Strains, Phase IV (KMG-IV): sequencing the most valuable type-strain genomes for metagenomic binning, comparative biology and taxonomic classification.</title>
        <authorList>
            <person name="Goeker M."/>
        </authorList>
    </citation>
    <scope>NUCLEOTIDE SEQUENCE [LARGE SCALE GENOMIC DNA]</scope>
    <source>
        <strain evidence="7 8">DSM 25080</strain>
    </source>
</reference>
<dbReference type="InterPro" id="IPR023179">
    <property type="entry name" value="GTP-bd_ortho_bundle_sf"/>
</dbReference>